<evidence type="ECO:0000256" key="1">
    <source>
        <dbReference type="SAM" id="Coils"/>
    </source>
</evidence>
<sequence length="152" mass="17455">MEEENPEKEVARLELKLMNYFTCSFQLSEAWLEYLIADTRKQLIQAQQEDTTSALNLYLSEQTGAQKNMPNHQDVCSPHISTALTRSLWNIHKQSLANMDIVVYAYPTHNWINKHKEIAKLLQAIQNVLNRLEVQVQKVDSKKIGGVTKSAD</sequence>
<organism evidence="2 3">
    <name type="scientific">Corynespora cassiicola Philippines</name>
    <dbReference type="NCBI Taxonomy" id="1448308"/>
    <lineage>
        <taxon>Eukaryota</taxon>
        <taxon>Fungi</taxon>
        <taxon>Dikarya</taxon>
        <taxon>Ascomycota</taxon>
        <taxon>Pezizomycotina</taxon>
        <taxon>Dothideomycetes</taxon>
        <taxon>Pleosporomycetidae</taxon>
        <taxon>Pleosporales</taxon>
        <taxon>Corynesporascaceae</taxon>
        <taxon>Corynespora</taxon>
    </lineage>
</organism>
<dbReference type="OrthoDB" id="3915128at2759"/>
<reference evidence="2 3" key="1">
    <citation type="journal article" date="2018" name="Front. Microbiol.">
        <title>Genome-Wide Analysis of Corynespora cassiicola Leaf Fall Disease Putative Effectors.</title>
        <authorList>
            <person name="Lopez D."/>
            <person name="Ribeiro S."/>
            <person name="Label P."/>
            <person name="Fumanal B."/>
            <person name="Venisse J.S."/>
            <person name="Kohler A."/>
            <person name="de Oliveira R.R."/>
            <person name="Labutti K."/>
            <person name="Lipzen A."/>
            <person name="Lail K."/>
            <person name="Bauer D."/>
            <person name="Ohm R.A."/>
            <person name="Barry K.W."/>
            <person name="Spatafora J."/>
            <person name="Grigoriev I.V."/>
            <person name="Martin F.M."/>
            <person name="Pujade-Renaud V."/>
        </authorList>
    </citation>
    <scope>NUCLEOTIDE SEQUENCE [LARGE SCALE GENOMIC DNA]</scope>
    <source>
        <strain evidence="2 3">Philippines</strain>
    </source>
</reference>
<dbReference type="Proteomes" id="UP000240883">
    <property type="component" value="Unassembled WGS sequence"/>
</dbReference>
<dbReference type="EMBL" id="KZ678140">
    <property type="protein sequence ID" value="PSN63324.1"/>
    <property type="molecule type" value="Genomic_DNA"/>
</dbReference>
<proteinExistence type="predicted"/>
<name>A0A2T2ND14_CORCC</name>
<accession>A0A2T2ND14</accession>
<keyword evidence="3" id="KW-1185">Reference proteome</keyword>
<evidence type="ECO:0000313" key="2">
    <source>
        <dbReference type="EMBL" id="PSN63324.1"/>
    </source>
</evidence>
<dbReference type="AlphaFoldDB" id="A0A2T2ND14"/>
<feature type="coiled-coil region" evidence="1">
    <location>
        <begin position="115"/>
        <end position="142"/>
    </location>
</feature>
<keyword evidence="1" id="KW-0175">Coiled coil</keyword>
<evidence type="ECO:0000313" key="3">
    <source>
        <dbReference type="Proteomes" id="UP000240883"/>
    </source>
</evidence>
<gene>
    <name evidence="2" type="ORF">BS50DRAFT_648836</name>
</gene>
<protein>
    <submittedName>
        <fullName evidence="2">Uncharacterized protein</fullName>
    </submittedName>
</protein>